<dbReference type="InterPro" id="IPR051872">
    <property type="entry name" value="Cytochrome_b5/Flavoprotein_Rdt"/>
</dbReference>
<dbReference type="GO" id="GO:0020037">
    <property type="term" value="F:heme binding"/>
    <property type="evidence" value="ECO:0007669"/>
    <property type="project" value="UniProtKB-UniRule"/>
</dbReference>
<sequence>MGWLAAGCCTVIAGLILYRFYAQNHVDVNDRPEVTAHHGHTSQLQQPFEIPGHAQSAPKPTYQGHLDSEPPVKALIPLMEVSQTDDGLMKAMAGRSTQRTEETVKTSMPPPPPPKPNKSSSPPRLKPFNSANALAATSSGQGSIRPPPSSAASLRVPMTKPLPNASLAPTSSIMPPGKQVSRKVILEPGHSPLDWAALTNNPNIRLRGKDAPGEKLLRITPAQLRMQNGRKERDAWTVYQGKVYNITPYVPFHPGGAGEILRGAGKDSVKLFMEVHPWVNWDGMLSECLVGILVSEEQEANDEGGSLDEMD</sequence>
<dbReference type="SMART" id="SM01117">
    <property type="entry name" value="Cyt-b5"/>
    <property type="match status" value="1"/>
</dbReference>
<keyword evidence="1 4" id="KW-0349">Heme</keyword>
<dbReference type="AlphaFoldDB" id="A0A0D2FV88"/>
<evidence type="ECO:0000313" key="8">
    <source>
        <dbReference type="Proteomes" id="UP000054266"/>
    </source>
</evidence>
<name>A0A0D2FV88_9EURO</name>
<dbReference type="STRING" id="5601.A0A0D2FV88"/>
<dbReference type="EMBL" id="KN846956">
    <property type="protein sequence ID" value="KIW72398.1"/>
    <property type="molecule type" value="Genomic_DNA"/>
</dbReference>
<keyword evidence="8" id="KW-1185">Reference proteome</keyword>
<dbReference type="GO" id="GO:0005737">
    <property type="term" value="C:cytoplasm"/>
    <property type="evidence" value="ECO:0007669"/>
    <property type="project" value="TreeGrafter"/>
</dbReference>
<feature type="domain" description="Cytochrome b5 heme-binding" evidence="6">
    <location>
        <begin position="216"/>
        <end position="294"/>
    </location>
</feature>
<reference evidence="7 8" key="1">
    <citation type="submission" date="2015-01" db="EMBL/GenBank/DDBJ databases">
        <title>The Genome Sequence of Capronia semiimmersa CBS27337.</title>
        <authorList>
            <consortium name="The Broad Institute Genomics Platform"/>
            <person name="Cuomo C."/>
            <person name="de Hoog S."/>
            <person name="Gorbushina A."/>
            <person name="Stielow B."/>
            <person name="Teixiera M."/>
            <person name="Abouelleil A."/>
            <person name="Chapman S.B."/>
            <person name="Priest M."/>
            <person name="Young S.K."/>
            <person name="Wortman J."/>
            <person name="Nusbaum C."/>
            <person name="Birren B."/>
        </authorList>
    </citation>
    <scope>NUCLEOTIDE SEQUENCE [LARGE SCALE GENOMIC DNA]</scope>
    <source>
        <strain evidence="7 8">CBS 27337</strain>
    </source>
</reference>
<dbReference type="Gene3D" id="3.10.120.10">
    <property type="entry name" value="Cytochrome b5-like heme/steroid binding domain"/>
    <property type="match status" value="1"/>
</dbReference>
<dbReference type="Proteomes" id="UP000054266">
    <property type="component" value="Unassembled WGS sequence"/>
</dbReference>
<dbReference type="Pfam" id="PF00173">
    <property type="entry name" value="Cyt-b5"/>
    <property type="match status" value="1"/>
</dbReference>
<dbReference type="InterPro" id="IPR001199">
    <property type="entry name" value="Cyt_B5-like_heme/steroid-bd"/>
</dbReference>
<dbReference type="PANTHER" id="PTHR46237">
    <property type="entry name" value="CYTOCHROME B5 REDUCTASE 4 FAMILY MEMBER"/>
    <property type="match status" value="1"/>
</dbReference>
<evidence type="ECO:0000256" key="3">
    <source>
        <dbReference type="ARBA" id="ARBA00023004"/>
    </source>
</evidence>
<dbReference type="PROSITE" id="PS50255">
    <property type="entry name" value="CYTOCHROME_B5_2"/>
    <property type="match status" value="1"/>
</dbReference>
<feature type="region of interest" description="Disordered" evidence="5">
    <location>
        <begin position="135"/>
        <end position="154"/>
    </location>
</feature>
<dbReference type="HOGENOM" id="CLU_046313_0_0_1"/>
<dbReference type="FunFam" id="3.10.120.10:FF:000001">
    <property type="entry name" value="Cytochrome b5 reductase 4"/>
    <property type="match status" value="1"/>
</dbReference>
<dbReference type="GO" id="GO:0004128">
    <property type="term" value="F:cytochrome-b5 reductase activity, acting on NAD(P)H"/>
    <property type="evidence" value="ECO:0007669"/>
    <property type="project" value="TreeGrafter"/>
</dbReference>
<dbReference type="InterPro" id="IPR018506">
    <property type="entry name" value="Cyt_B5_heme-BS"/>
</dbReference>
<proteinExistence type="inferred from homology"/>
<evidence type="ECO:0000313" key="7">
    <source>
        <dbReference type="EMBL" id="KIW72398.1"/>
    </source>
</evidence>
<evidence type="ECO:0000256" key="1">
    <source>
        <dbReference type="ARBA" id="ARBA00022617"/>
    </source>
</evidence>
<evidence type="ECO:0000256" key="2">
    <source>
        <dbReference type="ARBA" id="ARBA00022723"/>
    </source>
</evidence>
<feature type="region of interest" description="Disordered" evidence="5">
    <location>
        <begin position="93"/>
        <end position="129"/>
    </location>
</feature>
<comment type="similarity">
    <text evidence="4">Belongs to the cytochrome b5 family.</text>
</comment>
<accession>A0A0D2FV88</accession>
<dbReference type="PROSITE" id="PS00191">
    <property type="entry name" value="CYTOCHROME_B5_1"/>
    <property type="match status" value="1"/>
</dbReference>
<dbReference type="SUPFAM" id="SSF55856">
    <property type="entry name" value="Cytochrome b5-like heme/steroid binding domain"/>
    <property type="match status" value="1"/>
</dbReference>
<evidence type="ECO:0000256" key="5">
    <source>
        <dbReference type="SAM" id="MobiDB-lite"/>
    </source>
</evidence>
<keyword evidence="2 4" id="KW-0479">Metal-binding</keyword>
<gene>
    <name evidence="7" type="ORF">PV04_00595</name>
</gene>
<dbReference type="GO" id="GO:0046872">
    <property type="term" value="F:metal ion binding"/>
    <property type="evidence" value="ECO:0007669"/>
    <property type="project" value="UniProtKB-UniRule"/>
</dbReference>
<evidence type="ECO:0000256" key="4">
    <source>
        <dbReference type="RuleBase" id="RU362121"/>
    </source>
</evidence>
<evidence type="ECO:0000259" key="6">
    <source>
        <dbReference type="PROSITE" id="PS50255"/>
    </source>
</evidence>
<dbReference type="InterPro" id="IPR036400">
    <property type="entry name" value="Cyt_B5-like_heme/steroid_sf"/>
</dbReference>
<organism evidence="7 8">
    <name type="scientific">Phialophora macrospora</name>
    <dbReference type="NCBI Taxonomy" id="1851006"/>
    <lineage>
        <taxon>Eukaryota</taxon>
        <taxon>Fungi</taxon>
        <taxon>Dikarya</taxon>
        <taxon>Ascomycota</taxon>
        <taxon>Pezizomycotina</taxon>
        <taxon>Eurotiomycetes</taxon>
        <taxon>Chaetothyriomycetidae</taxon>
        <taxon>Chaetothyriales</taxon>
        <taxon>Herpotrichiellaceae</taxon>
        <taxon>Phialophora</taxon>
    </lineage>
</organism>
<dbReference type="PANTHER" id="PTHR46237:SF1">
    <property type="entry name" value="CYTOCHROME B5 REDUCTASE 4"/>
    <property type="match status" value="1"/>
</dbReference>
<feature type="region of interest" description="Disordered" evidence="5">
    <location>
        <begin position="35"/>
        <end position="69"/>
    </location>
</feature>
<keyword evidence="3 4" id="KW-0408">Iron</keyword>
<feature type="compositionally biased region" description="Low complexity" evidence="5">
    <location>
        <begin position="117"/>
        <end position="127"/>
    </location>
</feature>
<protein>
    <recommendedName>
        <fullName evidence="6">Cytochrome b5 heme-binding domain-containing protein</fullName>
    </recommendedName>
</protein>